<dbReference type="Proteomes" id="UP001447516">
    <property type="component" value="Unassembled WGS sequence"/>
</dbReference>
<dbReference type="RefSeq" id="WP_346231075.1">
    <property type="nucleotide sequence ID" value="NZ_JBDJAW010000090.1"/>
</dbReference>
<dbReference type="PANTHER" id="PTHR24273:SF32">
    <property type="entry name" value="HYALIN"/>
    <property type="match status" value="1"/>
</dbReference>
<dbReference type="SUPFAM" id="SSF49503">
    <property type="entry name" value="Cupredoxins"/>
    <property type="match status" value="1"/>
</dbReference>
<keyword evidence="3" id="KW-1185">Reference proteome</keyword>
<feature type="chain" id="PRO_5046277251" evidence="1">
    <location>
        <begin position="39"/>
        <end position="636"/>
    </location>
</feature>
<dbReference type="Gene3D" id="2.60.40.420">
    <property type="entry name" value="Cupredoxins - blue copper proteins"/>
    <property type="match status" value="1"/>
</dbReference>
<proteinExistence type="predicted"/>
<dbReference type="InterPro" id="IPR058094">
    <property type="entry name" value="Ig-like_OmpL47-like"/>
</dbReference>
<keyword evidence="1" id="KW-0732">Signal</keyword>
<protein>
    <submittedName>
        <fullName evidence="2">Chitobiase/beta-hexosaminidase C-terminal domain-containing protein</fullName>
    </submittedName>
</protein>
<comment type="caution">
    <text evidence="2">The sequence shown here is derived from an EMBL/GenBank/DDBJ whole genome shotgun (WGS) entry which is preliminary data.</text>
</comment>
<dbReference type="PANTHER" id="PTHR24273">
    <property type="entry name" value="FI04643P-RELATED"/>
    <property type="match status" value="1"/>
</dbReference>
<dbReference type="Gene3D" id="3.30.1920.20">
    <property type="match status" value="1"/>
</dbReference>
<dbReference type="Gene3D" id="2.60.40.10">
    <property type="entry name" value="Immunoglobulins"/>
    <property type="match status" value="2"/>
</dbReference>
<evidence type="ECO:0000313" key="2">
    <source>
        <dbReference type="EMBL" id="MEN3541248.1"/>
    </source>
</evidence>
<reference evidence="2 3" key="1">
    <citation type="submission" date="2024-05" db="EMBL/GenBank/DDBJ databases">
        <title>Microbispora sp.ZYX-F-249.</title>
        <authorList>
            <person name="Xie H."/>
        </authorList>
    </citation>
    <scope>NUCLEOTIDE SEQUENCE [LARGE SCALE GENOMIC DNA]</scope>
    <source>
        <strain evidence="2 3">ZYX-F-249</strain>
    </source>
</reference>
<organism evidence="2 3">
    <name type="scientific">Microbispora maris</name>
    <dbReference type="NCBI Taxonomy" id="3144104"/>
    <lineage>
        <taxon>Bacteria</taxon>
        <taxon>Bacillati</taxon>
        <taxon>Actinomycetota</taxon>
        <taxon>Actinomycetes</taxon>
        <taxon>Streptosporangiales</taxon>
        <taxon>Streptosporangiaceae</taxon>
        <taxon>Microbispora</taxon>
    </lineage>
</organism>
<gene>
    <name evidence="2" type="ORF">AAH991_39470</name>
</gene>
<dbReference type="InterPro" id="IPR013783">
    <property type="entry name" value="Ig-like_fold"/>
</dbReference>
<sequence length="636" mass="65252">MQTASLLVGKSRRALGVTVALLLLCLALPALWLSPAKAAAPQPDARSQVNQAAAQVLTWTADNSMTAYKDAPTTAVAGPTTIVFENSTATGNTFGMTHTLTFDSTSPEYNNDVTVNIIASPFDVNGGRHEVQVNLTPGTYRFFCAIPGHTMVGELVVTAGGPTDTTAPQVSANVSGEKDAGGNYVGSATVTVSATDSESGVDKVEYALDGGAFQAYTAPVSVNQVGSHTVQYRATDKAGNASAVASVSFKVVAPPAQDTTAPQVSAQVTGDKDADGNYTGSATVTISATDGESGVDTIEYSIDGQPFALYTKALEVDQPGKHTVSYRATDKAGNASDVESVTFTVADSGSKDTTPPTVSASVSGTKDADGNYVSSATVTISATDTESGVDKVEYSLNDGAFQAYTAPVSVNQVGKHTVRYRATDKAGNASEAGSVTFTVVAPRQDDTTPPTVSAQLTGTMDWAWNYVGSATLTITATDSGSGVDTIEHSIDGQPFALYTKPLVIDQPGEHTVGYRATDKAGNTSNVATATFTVVVAPPTAKTPLTVTASSRCVGTSAYVAVTAVNDGDVPATITLTTPYGTKTVADVAPGKQAYQSFNTRAKQIDAGKVTVTGTSFIDGKKVTSSYEADYGAVSCG</sequence>
<dbReference type="NCBIfam" id="NF047446">
    <property type="entry name" value="barrel_OmpL47"/>
    <property type="match status" value="4"/>
</dbReference>
<evidence type="ECO:0000256" key="1">
    <source>
        <dbReference type="SAM" id="SignalP"/>
    </source>
</evidence>
<accession>A0ABV0B2S9</accession>
<feature type="signal peptide" evidence="1">
    <location>
        <begin position="1"/>
        <end position="38"/>
    </location>
</feature>
<evidence type="ECO:0000313" key="3">
    <source>
        <dbReference type="Proteomes" id="UP001447516"/>
    </source>
</evidence>
<dbReference type="InterPro" id="IPR008972">
    <property type="entry name" value="Cupredoxin"/>
</dbReference>
<dbReference type="EMBL" id="JBDJAW010000090">
    <property type="protein sequence ID" value="MEN3541248.1"/>
    <property type="molecule type" value="Genomic_DNA"/>
</dbReference>
<name>A0ABV0B2S9_9ACTN</name>